<protein>
    <submittedName>
        <fullName evidence="3">DUF5681 domain-containing protein</fullName>
    </submittedName>
</protein>
<dbReference type="Pfam" id="PF18932">
    <property type="entry name" value="DUF5681"/>
    <property type="match status" value="1"/>
</dbReference>
<dbReference type="EMBL" id="JAVVDO010000041">
    <property type="protein sequence ID" value="MDT8333007.1"/>
    <property type="molecule type" value="Genomic_DNA"/>
</dbReference>
<feature type="region of interest" description="Disordered" evidence="1">
    <location>
        <begin position="101"/>
        <end position="123"/>
    </location>
</feature>
<keyword evidence="4" id="KW-1185">Reference proteome</keyword>
<dbReference type="InterPro" id="IPR043736">
    <property type="entry name" value="DUF5681"/>
</dbReference>
<feature type="domain" description="DUF5681" evidence="2">
    <location>
        <begin position="9"/>
        <end position="38"/>
    </location>
</feature>
<feature type="region of interest" description="Disordered" evidence="1">
    <location>
        <begin position="1"/>
        <end position="31"/>
    </location>
</feature>
<proteinExistence type="predicted"/>
<evidence type="ECO:0000313" key="3">
    <source>
        <dbReference type="EMBL" id="MDT8333007.1"/>
    </source>
</evidence>
<comment type="caution">
    <text evidence="3">The sequence shown here is derived from an EMBL/GenBank/DDBJ whole genome shotgun (WGS) entry which is preliminary data.</text>
</comment>
<organism evidence="3 4">
    <name type="scientific">Roseomonas gilardii</name>
    <dbReference type="NCBI Taxonomy" id="257708"/>
    <lineage>
        <taxon>Bacteria</taxon>
        <taxon>Pseudomonadati</taxon>
        <taxon>Pseudomonadota</taxon>
        <taxon>Alphaproteobacteria</taxon>
        <taxon>Acetobacterales</taxon>
        <taxon>Roseomonadaceae</taxon>
        <taxon>Roseomonas</taxon>
    </lineage>
</organism>
<name>A0ABU3MJC2_9PROT</name>
<gene>
    <name evidence="3" type="ORF">RQ831_18295</name>
</gene>
<accession>A0ABU3MJC2</accession>
<evidence type="ECO:0000313" key="4">
    <source>
        <dbReference type="Proteomes" id="UP001258945"/>
    </source>
</evidence>
<reference evidence="3 4" key="1">
    <citation type="journal article" date="2019" name="Microb. Pathog.">
        <title>Comparison of VITEK 2, MALDI-TOF MS, 16S rRNA gene sequencing, and whole-genome sequencing for identification of Roseomonas mucosa.</title>
        <authorList>
            <person name="Rudolph W.W."/>
            <person name="Gunzer F."/>
            <person name="Trauth M."/>
            <person name="Bunk B."/>
            <person name="Bigge R."/>
            <person name="Schrottner P."/>
        </authorList>
    </citation>
    <scope>NUCLEOTIDE SEQUENCE [LARGE SCALE GENOMIC DNA]</scope>
    <source>
        <strain evidence="3 4">DSM 103800</strain>
    </source>
</reference>
<evidence type="ECO:0000256" key="1">
    <source>
        <dbReference type="SAM" id="MobiDB-lite"/>
    </source>
</evidence>
<dbReference type="Proteomes" id="UP001258945">
    <property type="component" value="Unassembled WGS sequence"/>
</dbReference>
<dbReference type="RefSeq" id="WP_314284035.1">
    <property type="nucleotide sequence ID" value="NZ_JAVVDO010000041.1"/>
</dbReference>
<evidence type="ECO:0000259" key="2">
    <source>
        <dbReference type="Pfam" id="PF18932"/>
    </source>
</evidence>
<sequence>MSDDTSRPAGRFAPGVSGNPSGRPRGSRNKLQEDFLRDLYADWQEGGAAALKVMRAEKPNEYVRVVAGLLPSKVEVDRPLGELSDHELASVLDAVRALIGSAEAGPGGTGGGAEEAPRGTPLN</sequence>